<organism evidence="2 3">
    <name type="scientific">Shewanella schlegeliana</name>
    <dbReference type="NCBI Taxonomy" id="190308"/>
    <lineage>
        <taxon>Bacteria</taxon>
        <taxon>Pseudomonadati</taxon>
        <taxon>Pseudomonadota</taxon>
        <taxon>Gammaproteobacteria</taxon>
        <taxon>Alteromonadales</taxon>
        <taxon>Shewanellaceae</taxon>
        <taxon>Shewanella</taxon>
    </lineage>
</organism>
<gene>
    <name evidence="2" type="ORF">JMA39_12955</name>
</gene>
<dbReference type="RefSeq" id="WP_202722270.1">
    <property type="nucleotide sequence ID" value="NZ_BPEX01000027.1"/>
</dbReference>
<keyword evidence="3" id="KW-1185">Reference proteome</keyword>
<name>A0ABS1SZR6_9GAMM</name>
<dbReference type="EMBL" id="JAESVD010000006">
    <property type="protein sequence ID" value="MBL4914026.1"/>
    <property type="molecule type" value="Genomic_DNA"/>
</dbReference>
<evidence type="ECO:0000313" key="2">
    <source>
        <dbReference type="EMBL" id="MBL4914026.1"/>
    </source>
</evidence>
<proteinExistence type="predicted"/>
<dbReference type="SUPFAM" id="SSF51658">
    <property type="entry name" value="Xylose isomerase-like"/>
    <property type="match status" value="1"/>
</dbReference>
<evidence type="ECO:0000313" key="3">
    <source>
        <dbReference type="Proteomes" id="UP000604898"/>
    </source>
</evidence>
<feature type="domain" description="Xylose isomerase-like TIM barrel" evidence="1">
    <location>
        <begin position="99"/>
        <end position="250"/>
    </location>
</feature>
<reference evidence="2 3" key="1">
    <citation type="submission" date="2021-01" db="EMBL/GenBank/DDBJ databases">
        <title>Genome sequence of Shewanella schlegeliana JCM 11561.</title>
        <authorList>
            <person name="Zhang H."/>
            <person name="Li C."/>
        </authorList>
    </citation>
    <scope>NUCLEOTIDE SEQUENCE [LARGE SCALE GENOMIC DNA]</scope>
    <source>
        <strain evidence="2 3">JCM 11561</strain>
    </source>
</reference>
<comment type="caution">
    <text evidence="2">The sequence shown here is derived from an EMBL/GenBank/DDBJ whole genome shotgun (WGS) entry which is preliminary data.</text>
</comment>
<evidence type="ECO:0000259" key="1">
    <source>
        <dbReference type="Pfam" id="PF01261"/>
    </source>
</evidence>
<dbReference type="InterPro" id="IPR036237">
    <property type="entry name" value="Xyl_isomerase-like_sf"/>
</dbReference>
<dbReference type="Pfam" id="PF01261">
    <property type="entry name" value="AP_endonuc_2"/>
    <property type="match status" value="1"/>
</dbReference>
<protein>
    <submittedName>
        <fullName evidence="2">TIM barrel protein</fullName>
    </submittedName>
</protein>
<sequence>MQQLANITVTPKPGHLFDSWASAGQWLSNMQLSGFEIYPHGCVNAKDIPTGLVGGFHLQSFPILTPLLYNDSKRLMQIFGDWKTVEQFYGGTDANHIVNVMVSQLNLAAELNTPYVVFHPMDCDMEHLFCQQFPWTLNDTLNACSELLNLALSQSHFKGWLLFENMWWKQSFRLESRCEYDKLRTLVNHNKCGICFDTGHMMSTNSKLTNETDAVAFLQRRLQQLDLNQEIKTLHLNSNLSSKPSNHEQHSTCLSHHSPSHYENCNGFWEQFDVALEHITHLDPHNGFNHVELANLIETIQPSYLVHEVSQNSLFEWSRAISVQMDCTANQAPAPQTEQMLGERLTA</sequence>
<dbReference type="Proteomes" id="UP000604898">
    <property type="component" value="Unassembled WGS sequence"/>
</dbReference>
<accession>A0ABS1SZR6</accession>
<dbReference type="Gene3D" id="3.20.20.150">
    <property type="entry name" value="Divalent-metal-dependent TIM barrel enzymes"/>
    <property type="match status" value="1"/>
</dbReference>
<dbReference type="InterPro" id="IPR013022">
    <property type="entry name" value="Xyl_isomerase-like_TIM-brl"/>
</dbReference>